<dbReference type="InterPro" id="IPR013324">
    <property type="entry name" value="RNA_pol_sigma_r3/r4-like"/>
</dbReference>
<dbReference type="Pfam" id="PF08281">
    <property type="entry name" value="Sigma70_r4_2"/>
    <property type="match status" value="1"/>
</dbReference>
<proteinExistence type="predicted"/>
<protein>
    <recommendedName>
        <fullName evidence="1">RNA polymerase sigma factor 70 region 4 type 2 domain-containing protein</fullName>
    </recommendedName>
</protein>
<keyword evidence="3" id="KW-1185">Reference proteome</keyword>
<feature type="domain" description="RNA polymerase sigma factor 70 region 4 type 2" evidence="1">
    <location>
        <begin position="13"/>
        <end position="62"/>
    </location>
</feature>
<dbReference type="InterPro" id="IPR013249">
    <property type="entry name" value="RNA_pol_sigma70_r4_t2"/>
</dbReference>
<dbReference type="RefSeq" id="WP_188513449.1">
    <property type="nucleotide sequence ID" value="NZ_BMGD01000002.1"/>
</dbReference>
<organism evidence="2 3">
    <name type="scientific">Blastomonas aquatica</name>
    <dbReference type="NCBI Taxonomy" id="1510276"/>
    <lineage>
        <taxon>Bacteria</taxon>
        <taxon>Pseudomonadati</taxon>
        <taxon>Pseudomonadota</taxon>
        <taxon>Alphaproteobacteria</taxon>
        <taxon>Sphingomonadales</taxon>
        <taxon>Sphingomonadaceae</taxon>
        <taxon>Blastomonas</taxon>
    </lineage>
</organism>
<dbReference type="EMBL" id="BMGD01000002">
    <property type="protein sequence ID" value="GGB58529.1"/>
    <property type="molecule type" value="Genomic_DNA"/>
</dbReference>
<evidence type="ECO:0000259" key="1">
    <source>
        <dbReference type="Pfam" id="PF08281"/>
    </source>
</evidence>
<dbReference type="Gene3D" id="1.10.10.10">
    <property type="entry name" value="Winged helix-like DNA-binding domain superfamily/Winged helix DNA-binding domain"/>
    <property type="match status" value="1"/>
</dbReference>
<evidence type="ECO:0000313" key="2">
    <source>
        <dbReference type="EMBL" id="GGB58529.1"/>
    </source>
</evidence>
<reference evidence="3" key="1">
    <citation type="journal article" date="2019" name="Int. J. Syst. Evol. Microbiol.">
        <title>The Global Catalogue of Microorganisms (GCM) 10K type strain sequencing project: providing services to taxonomists for standard genome sequencing and annotation.</title>
        <authorList>
            <consortium name="The Broad Institute Genomics Platform"/>
            <consortium name="The Broad Institute Genome Sequencing Center for Infectious Disease"/>
            <person name="Wu L."/>
            <person name="Ma J."/>
        </authorList>
    </citation>
    <scope>NUCLEOTIDE SEQUENCE [LARGE SCALE GENOMIC DNA]</scope>
    <source>
        <strain evidence="3">CGMCC 1.12851</strain>
    </source>
</reference>
<dbReference type="Proteomes" id="UP000614261">
    <property type="component" value="Unassembled WGS sequence"/>
</dbReference>
<dbReference type="SUPFAM" id="SSF88659">
    <property type="entry name" value="Sigma3 and sigma4 domains of RNA polymerase sigma factors"/>
    <property type="match status" value="1"/>
</dbReference>
<comment type="caution">
    <text evidence="2">The sequence shown here is derived from an EMBL/GenBank/DDBJ whole genome shotgun (WGS) entry which is preliminary data.</text>
</comment>
<name>A0ABQ1J2J1_9SPHN</name>
<evidence type="ECO:0000313" key="3">
    <source>
        <dbReference type="Proteomes" id="UP000614261"/>
    </source>
</evidence>
<gene>
    <name evidence="2" type="ORF">GCM10010833_11620</name>
</gene>
<dbReference type="InterPro" id="IPR036388">
    <property type="entry name" value="WH-like_DNA-bd_sf"/>
</dbReference>
<accession>A0ABQ1J2J1</accession>
<sequence length="82" mass="10059">MSSLSRAERRRLRKFERAVERMEPLDREIFLGIRVDELSYRQLAAKHGMTLQQVEQHFANALFVLIQMPTEKPPDWWQFWRW</sequence>